<evidence type="ECO:0000313" key="2">
    <source>
        <dbReference type="Proteomes" id="UP001062846"/>
    </source>
</evidence>
<reference evidence="1" key="1">
    <citation type="submission" date="2022-02" db="EMBL/GenBank/DDBJ databases">
        <title>Plant Genome Project.</title>
        <authorList>
            <person name="Zhang R.-G."/>
        </authorList>
    </citation>
    <scope>NUCLEOTIDE SEQUENCE</scope>
    <source>
        <strain evidence="1">AT1</strain>
    </source>
</reference>
<evidence type="ECO:0000313" key="1">
    <source>
        <dbReference type="EMBL" id="KAI8522487.1"/>
    </source>
</evidence>
<protein>
    <submittedName>
        <fullName evidence="1">Uncharacterized protein</fullName>
    </submittedName>
</protein>
<organism evidence="1 2">
    <name type="scientific">Rhododendron molle</name>
    <name type="common">Chinese azalea</name>
    <name type="synonym">Azalea mollis</name>
    <dbReference type="NCBI Taxonomy" id="49168"/>
    <lineage>
        <taxon>Eukaryota</taxon>
        <taxon>Viridiplantae</taxon>
        <taxon>Streptophyta</taxon>
        <taxon>Embryophyta</taxon>
        <taxon>Tracheophyta</taxon>
        <taxon>Spermatophyta</taxon>
        <taxon>Magnoliopsida</taxon>
        <taxon>eudicotyledons</taxon>
        <taxon>Gunneridae</taxon>
        <taxon>Pentapetalae</taxon>
        <taxon>asterids</taxon>
        <taxon>Ericales</taxon>
        <taxon>Ericaceae</taxon>
        <taxon>Ericoideae</taxon>
        <taxon>Rhodoreae</taxon>
        <taxon>Rhododendron</taxon>
    </lineage>
</organism>
<proteinExistence type="predicted"/>
<dbReference type="EMBL" id="CM046400">
    <property type="protein sequence ID" value="KAI8522487.1"/>
    <property type="molecule type" value="Genomic_DNA"/>
</dbReference>
<dbReference type="Proteomes" id="UP001062846">
    <property type="component" value="Chromosome 13"/>
</dbReference>
<sequence>MFIITNYLDCINEVVHIKINGVIFPVKVIEDPMAETSWKKRVFTLIKIKKRNDKEVKEAVVEIDPGDDEPIDFNVDKVELENEMEIVKEVA</sequence>
<gene>
    <name evidence="1" type="ORF">RHMOL_Rhmol13G0001200</name>
</gene>
<comment type="caution">
    <text evidence="1">The sequence shown here is derived from an EMBL/GenBank/DDBJ whole genome shotgun (WGS) entry which is preliminary data.</text>
</comment>
<name>A0ACC0L1W7_RHOML</name>
<accession>A0ACC0L1W7</accession>
<keyword evidence="2" id="KW-1185">Reference proteome</keyword>